<protein>
    <submittedName>
        <fullName evidence="1">Uncharacterized protein</fullName>
    </submittedName>
</protein>
<evidence type="ECO:0000313" key="1">
    <source>
        <dbReference type="EMBL" id="KAH3780094.1"/>
    </source>
</evidence>
<accession>A0A9D4IPA2</accession>
<dbReference type="Proteomes" id="UP000828390">
    <property type="component" value="Unassembled WGS sequence"/>
</dbReference>
<keyword evidence="2" id="KW-1185">Reference proteome</keyword>
<dbReference type="AlphaFoldDB" id="A0A9D4IPA2"/>
<gene>
    <name evidence="1" type="ORF">DPMN_157904</name>
</gene>
<dbReference type="EMBL" id="JAIWYP010000008">
    <property type="protein sequence ID" value="KAH3780094.1"/>
    <property type="molecule type" value="Genomic_DNA"/>
</dbReference>
<comment type="caution">
    <text evidence="1">The sequence shown here is derived from an EMBL/GenBank/DDBJ whole genome shotgun (WGS) entry which is preliminary data.</text>
</comment>
<organism evidence="1 2">
    <name type="scientific">Dreissena polymorpha</name>
    <name type="common">Zebra mussel</name>
    <name type="synonym">Mytilus polymorpha</name>
    <dbReference type="NCBI Taxonomy" id="45954"/>
    <lineage>
        <taxon>Eukaryota</taxon>
        <taxon>Metazoa</taxon>
        <taxon>Spiralia</taxon>
        <taxon>Lophotrochozoa</taxon>
        <taxon>Mollusca</taxon>
        <taxon>Bivalvia</taxon>
        <taxon>Autobranchia</taxon>
        <taxon>Heteroconchia</taxon>
        <taxon>Euheterodonta</taxon>
        <taxon>Imparidentia</taxon>
        <taxon>Neoheterodontei</taxon>
        <taxon>Myida</taxon>
        <taxon>Dreissenoidea</taxon>
        <taxon>Dreissenidae</taxon>
        <taxon>Dreissena</taxon>
    </lineage>
</organism>
<evidence type="ECO:0000313" key="2">
    <source>
        <dbReference type="Proteomes" id="UP000828390"/>
    </source>
</evidence>
<name>A0A9D4IPA2_DREPO</name>
<sequence length="97" mass="10764">MLSLIRKFTRRLARKGIELRTKKDLTVNARLSPDIGFIVCVSAKNQSISQGHIRSSSLNRRIPVNARGQITWVNSTPNTSSFNVQVKKGRSTANAIS</sequence>
<reference evidence="1" key="1">
    <citation type="journal article" date="2019" name="bioRxiv">
        <title>The Genome of the Zebra Mussel, Dreissena polymorpha: A Resource for Invasive Species Research.</title>
        <authorList>
            <person name="McCartney M.A."/>
            <person name="Auch B."/>
            <person name="Kono T."/>
            <person name="Mallez S."/>
            <person name="Zhang Y."/>
            <person name="Obille A."/>
            <person name="Becker A."/>
            <person name="Abrahante J.E."/>
            <person name="Garbe J."/>
            <person name="Badalamenti J.P."/>
            <person name="Herman A."/>
            <person name="Mangelson H."/>
            <person name="Liachko I."/>
            <person name="Sullivan S."/>
            <person name="Sone E.D."/>
            <person name="Koren S."/>
            <person name="Silverstein K.A.T."/>
            <person name="Beckman K.B."/>
            <person name="Gohl D.M."/>
        </authorList>
    </citation>
    <scope>NUCLEOTIDE SEQUENCE</scope>
    <source>
        <strain evidence="1">Duluth1</strain>
        <tissue evidence="1">Whole animal</tissue>
    </source>
</reference>
<reference evidence="1" key="2">
    <citation type="submission" date="2020-11" db="EMBL/GenBank/DDBJ databases">
        <authorList>
            <person name="McCartney M.A."/>
            <person name="Auch B."/>
            <person name="Kono T."/>
            <person name="Mallez S."/>
            <person name="Becker A."/>
            <person name="Gohl D.M."/>
            <person name="Silverstein K.A.T."/>
            <person name="Koren S."/>
            <person name="Bechman K.B."/>
            <person name="Herman A."/>
            <person name="Abrahante J.E."/>
            <person name="Garbe J."/>
        </authorList>
    </citation>
    <scope>NUCLEOTIDE SEQUENCE</scope>
    <source>
        <strain evidence="1">Duluth1</strain>
        <tissue evidence="1">Whole animal</tissue>
    </source>
</reference>
<proteinExistence type="predicted"/>